<sequence length="268" mass="29589">MQVNVGGGAYAHNMALQLAHENNFDALLIQEPWILKDLTAKRSIPHPKFALFSPLDEWHTRPRVLTYISSSQGLRSYQSAINTSPDLLPVVISTGRGRKIAVWNVYIAPAGSIRAGEGLKMLIESTGTPEFVGGDFNSRHPIWDSHVTYTSQGGADLQEWATEKELILLNPTEMSTNKGGGTLDLAFSSLAGAKCEIPSDLHTISDHETMVTTLTGEYNAIENSERRLRYDSNNEVLFTTLLRCHSDPPDLSTVDDIEREAENIVKVI</sequence>
<proteinExistence type="predicted"/>
<protein>
    <submittedName>
        <fullName evidence="2">BgTH12-05649</fullName>
    </submittedName>
</protein>
<feature type="domain" description="Endonuclease/exonuclease/phosphatase" evidence="1">
    <location>
        <begin position="102"/>
        <end position="209"/>
    </location>
</feature>
<dbReference type="EMBL" id="CAJHIT010000008">
    <property type="protein sequence ID" value="CAD6503906.1"/>
    <property type="molecule type" value="Genomic_DNA"/>
</dbReference>
<dbReference type="InterPro" id="IPR005135">
    <property type="entry name" value="Endo/exonuclease/phosphatase"/>
</dbReference>
<dbReference type="AlphaFoldDB" id="A0A9W4DPG3"/>
<evidence type="ECO:0000259" key="1">
    <source>
        <dbReference type="Pfam" id="PF14529"/>
    </source>
</evidence>
<name>A0A9W4DPG3_BLUGR</name>
<comment type="caution">
    <text evidence="2">The sequence shown here is derived from an EMBL/GenBank/DDBJ whole genome shotgun (WGS) entry which is preliminary data.</text>
</comment>
<dbReference type="Pfam" id="PF14529">
    <property type="entry name" value="Exo_endo_phos_2"/>
    <property type="match status" value="1"/>
</dbReference>
<evidence type="ECO:0000313" key="3">
    <source>
        <dbReference type="Proteomes" id="UP000683417"/>
    </source>
</evidence>
<dbReference type="GO" id="GO:0003824">
    <property type="term" value="F:catalytic activity"/>
    <property type="evidence" value="ECO:0007669"/>
    <property type="project" value="InterPro"/>
</dbReference>
<reference evidence="2" key="1">
    <citation type="submission" date="2020-10" db="EMBL/GenBank/DDBJ databases">
        <authorList>
            <person name="Muller C M."/>
        </authorList>
    </citation>
    <scope>NUCLEOTIDE SEQUENCE</scope>
    <source>
        <strain evidence="2">THUN-12</strain>
    </source>
</reference>
<gene>
    <name evidence="2" type="ORF">BGTH12_LOCUS5264</name>
</gene>
<accession>A0A9W4DPG3</accession>
<dbReference type="Proteomes" id="UP000683417">
    <property type="component" value="Unassembled WGS sequence"/>
</dbReference>
<organism evidence="2 3">
    <name type="scientific">Blumeria graminis f. sp. triticale</name>
    <dbReference type="NCBI Taxonomy" id="1689686"/>
    <lineage>
        <taxon>Eukaryota</taxon>
        <taxon>Fungi</taxon>
        <taxon>Dikarya</taxon>
        <taxon>Ascomycota</taxon>
        <taxon>Pezizomycotina</taxon>
        <taxon>Leotiomycetes</taxon>
        <taxon>Erysiphales</taxon>
        <taxon>Erysiphaceae</taxon>
        <taxon>Blumeria</taxon>
    </lineage>
</organism>
<evidence type="ECO:0000313" key="2">
    <source>
        <dbReference type="EMBL" id="CAD6503906.1"/>
    </source>
</evidence>